<evidence type="ECO:0000259" key="2">
    <source>
        <dbReference type="SMART" id="SM00739"/>
    </source>
</evidence>
<dbReference type="Proteomes" id="UP001212997">
    <property type="component" value="Unassembled WGS sequence"/>
</dbReference>
<evidence type="ECO:0000256" key="1">
    <source>
        <dbReference type="SAM" id="MobiDB-lite"/>
    </source>
</evidence>
<dbReference type="SUPFAM" id="SSF50104">
    <property type="entry name" value="Translation proteins SH3-like domain"/>
    <property type="match status" value="1"/>
</dbReference>
<dbReference type="Gene3D" id="3.30.70.940">
    <property type="entry name" value="NusG, N-terminal domain"/>
    <property type="match status" value="1"/>
</dbReference>
<evidence type="ECO:0000313" key="4">
    <source>
        <dbReference type="Proteomes" id="UP001212997"/>
    </source>
</evidence>
<protein>
    <recommendedName>
        <fullName evidence="2">KOW domain-containing protein</fullName>
    </recommendedName>
</protein>
<dbReference type="AlphaFoldDB" id="A0AAD5V0C0"/>
<dbReference type="PANTHER" id="PTHR11125:SF7">
    <property type="entry name" value="TRANSCRIPTION ELONGATION FACTOR SPT5"/>
    <property type="match status" value="1"/>
</dbReference>
<keyword evidence="4" id="KW-1185">Reference proteome</keyword>
<sequence length="909" mass="102184">MASEANIYSNIYTNPYFDLEAIVDDNEEEDMDEDMEDELALFFDDSETIDDSSSELFRSSAPPDEPSGDEEDIAKDIRQRHAKESTPSSSVEGVKREALFSLAVKPNREKDAVAELQRIIDHRRKNLKAVTMSSVASYGRYPGQVFVWAIGAQELKKIATTRSYMLHWKITVIEQSEWLRLYVALDAHFRIPVPSWIRIKAGLYKGDLALLERSYSNEFCDVLLIPRAFLVSRKRPKAALFTSEIAIKHWGEKSVKNDPTLPNWFIAKKMEIKAGLLCRYVSCHSFAASLPKDLDELSPFMDAVAMLGNPDLLAFVLKTMDDIKANDLATVFRVGDRVRVASGTYSSMEGIVRALEDGHASVSLTSSHPNVHVPPLAIIPTADLRRLFREGDAIRVISGFQQGRKGSIVRVDGLVLTFIDLENRLQREVDDSTGELLIRPPPQASVYSFEAQFHSIEIEWNKGSTSTENIEFPESIGQRVEIFTGIFAGSRGYVEGWDTAVSKSNAHVIVNLYFRASSQSPTLDSQSHNPVASLGKVHVLPDVIRRCFVNGDVVVRRGIPHVRFIVYPKQVGEDDGNDSETMTPLDKTPVDPNDISLVQAIFDNNQKEWVLPTENPSWCTVPRNELLMTETIHDPVLAIEAGHVWFKENMTVVVIKGSRKGYRGRVRKILRADVQVELEATQKVHKYKPKQLARVIDDFIVRRPPTPSPEKSPAAASTSVNLPEVDPPFDYLQLLASFESGLTPMPTPLDHPEPAWDPLSRTPRRREEYDVYGSLFLLHLPFSLLYDRMTLMFMVKGTVGRFMNGQYEGNLVRTAPKSKRPDIIPEHGSIFVYLNFRPSSLTAIHCRYLVPAHPGPGDVGALLFSADAGCVVDVTNQKFDDANQVLVRTRESPPREFKLDVCDMIRVFE</sequence>
<dbReference type="GO" id="GO:0003729">
    <property type="term" value="F:mRNA binding"/>
    <property type="evidence" value="ECO:0007669"/>
    <property type="project" value="TreeGrafter"/>
</dbReference>
<dbReference type="EMBL" id="JANAWD010000261">
    <property type="protein sequence ID" value="KAJ3482692.1"/>
    <property type="molecule type" value="Genomic_DNA"/>
</dbReference>
<dbReference type="InterPro" id="IPR036735">
    <property type="entry name" value="NGN_dom_sf"/>
</dbReference>
<feature type="domain" description="KOW" evidence="2">
    <location>
        <begin position="331"/>
        <end position="358"/>
    </location>
</feature>
<dbReference type="InterPro" id="IPR014722">
    <property type="entry name" value="Rib_uL2_dom2"/>
</dbReference>
<proteinExistence type="predicted"/>
<dbReference type="InterPro" id="IPR005824">
    <property type="entry name" value="KOW"/>
</dbReference>
<dbReference type="InterPro" id="IPR039659">
    <property type="entry name" value="SPT5"/>
</dbReference>
<dbReference type="GO" id="GO:0032044">
    <property type="term" value="C:DSIF complex"/>
    <property type="evidence" value="ECO:0007669"/>
    <property type="project" value="TreeGrafter"/>
</dbReference>
<evidence type="ECO:0000313" key="3">
    <source>
        <dbReference type="EMBL" id="KAJ3482692.1"/>
    </source>
</evidence>
<organism evidence="3 4">
    <name type="scientific">Meripilus lineatus</name>
    <dbReference type="NCBI Taxonomy" id="2056292"/>
    <lineage>
        <taxon>Eukaryota</taxon>
        <taxon>Fungi</taxon>
        <taxon>Dikarya</taxon>
        <taxon>Basidiomycota</taxon>
        <taxon>Agaricomycotina</taxon>
        <taxon>Agaricomycetes</taxon>
        <taxon>Polyporales</taxon>
        <taxon>Meripilaceae</taxon>
        <taxon>Meripilus</taxon>
    </lineage>
</organism>
<feature type="domain" description="KOW" evidence="2">
    <location>
        <begin position="473"/>
        <end position="500"/>
    </location>
</feature>
<name>A0AAD5V0C0_9APHY</name>
<feature type="domain" description="KOW" evidence="2">
    <location>
        <begin position="645"/>
        <end position="672"/>
    </location>
</feature>
<dbReference type="Gene3D" id="2.30.30.30">
    <property type="match status" value="2"/>
</dbReference>
<accession>A0AAD5V0C0</accession>
<dbReference type="InterPro" id="IPR008991">
    <property type="entry name" value="Translation_prot_SH3-like_sf"/>
</dbReference>
<dbReference type="GO" id="GO:0006357">
    <property type="term" value="P:regulation of transcription by RNA polymerase II"/>
    <property type="evidence" value="ECO:0007669"/>
    <property type="project" value="InterPro"/>
</dbReference>
<dbReference type="SMART" id="SM00739">
    <property type="entry name" value="KOW"/>
    <property type="match status" value="4"/>
</dbReference>
<dbReference type="PANTHER" id="PTHR11125">
    <property type="entry name" value="SUPPRESSOR OF TY 5"/>
    <property type="match status" value="1"/>
</dbReference>
<reference evidence="3" key="1">
    <citation type="submission" date="2022-07" db="EMBL/GenBank/DDBJ databases">
        <title>Genome Sequence of Physisporinus lineatus.</title>
        <authorList>
            <person name="Buettner E."/>
        </authorList>
    </citation>
    <scope>NUCLEOTIDE SEQUENCE</scope>
    <source>
        <strain evidence="3">VT162</strain>
    </source>
</reference>
<dbReference type="GO" id="GO:0006368">
    <property type="term" value="P:transcription elongation by RNA polymerase II"/>
    <property type="evidence" value="ECO:0007669"/>
    <property type="project" value="TreeGrafter"/>
</dbReference>
<feature type="region of interest" description="Disordered" evidence="1">
    <location>
        <begin position="49"/>
        <end position="71"/>
    </location>
</feature>
<dbReference type="GO" id="GO:0032784">
    <property type="term" value="P:regulation of DNA-templated transcription elongation"/>
    <property type="evidence" value="ECO:0007669"/>
    <property type="project" value="InterPro"/>
</dbReference>
<feature type="domain" description="KOW" evidence="2">
    <location>
        <begin position="387"/>
        <end position="414"/>
    </location>
</feature>
<comment type="caution">
    <text evidence="3">The sequence shown here is derived from an EMBL/GenBank/DDBJ whole genome shotgun (WGS) entry which is preliminary data.</text>
</comment>
<gene>
    <name evidence="3" type="ORF">NLI96_g6808</name>
</gene>